<dbReference type="EMBL" id="MU393646">
    <property type="protein sequence ID" value="KAI4859260.1"/>
    <property type="molecule type" value="Genomic_DNA"/>
</dbReference>
<evidence type="ECO:0000313" key="2">
    <source>
        <dbReference type="Proteomes" id="UP001497700"/>
    </source>
</evidence>
<protein>
    <submittedName>
        <fullName evidence="1">Uncharacterized protein</fullName>
    </submittedName>
</protein>
<accession>A0ACB9YJQ4</accession>
<keyword evidence="2" id="KW-1185">Reference proteome</keyword>
<dbReference type="Proteomes" id="UP001497700">
    <property type="component" value="Unassembled WGS sequence"/>
</dbReference>
<sequence length="373" mass="41793">MDLLRGADGHQSATDQAQQHQIGPILRSIDEFVGAILEQNNVAVQQHTANSDESSLRSYQSVLLKDFKDMMTTVQRKVSKATHEVGLKLGSNTQADRSQVVTDSPLDLQDLVGVDAGSDLNRYLGRVELNGKQRYKLRDFTTGVEDFQIIVDGSPDPVLPQSPQGPLVVLLPTLRNVWVLQHAYAKLSHHKENLIKRYLADVDPGAEVSRKFLRDYYEEMSLANLPSKRKLGNLLDVKRSSYNHETHDLMLVLVFKDRDGSLQYVEPVTGNIIEGISQANDDSYLILPMVESNMKKVYDVYRSVRKATSEQRRATKDKEFAAALNAGLQKDVMERLQKQFSSIGGMEFGSTNGKVGSSGSKRRRMLDDDEGRK</sequence>
<organism evidence="1 2">
    <name type="scientific">Hypoxylon rubiginosum</name>
    <dbReference type="NCBI Taxonomy" id="110542"/>
    <lineage>
        <taxon>Eukaryota</taxon>
        <taxon>Fungi</taxon>
        <taxon>Dikarya</taxon>
        <taxon>Ascomycota</taxon>
        <taxon>Pezizomycotina</taxon>
        <taxon>Sordariomycetes</taxon>
        <taxon>Xylariomycetidae</taxon>
        <taxon>Xylariales</taxon>
        <taxon>Hypoxylaceae</taxon>
        <taxon>Hypoxylon</taxon>
    </lineage>
</organism>
<evidence type="ECO:0000313" key="1">
    <source>
        <dbReference type="EMBL" id="KAI4859260.1"/>
    </source>
</evidence>
<proteinExistence type="predicted"/>
<comment type="caution">
    <text evidence="1">The sequence shown here is derived from an EMBL/GenBank/DDBJ whole genome shotgun (WGS) entry which is preliminary data.</text>
</comment>
<reference evidence="1 2" key="1">
    <citation type="journal article" date="2022" name="New Phytol.">
        <title>Ecological generalism drives hyperdiversity of secondary metabolite gene clusters in xylarialean endophytes.</title>
        <authorList>
            <person name="Franco M.E.E."/>
            <person name="Wisecaver J.H."/>
            <person name="Arnold A.E."/>
            <person name="Ju Y.M."/>
            <person name="Slot J.C."/>
            <person name="Ahrendt S."/>
            <person name="Moore L.P."/>
            <person name="Eastman K.E."/>
            <person name="Scott K."/>
            <person name="Konkel Z."/>
            <person name="Mondo S.J."/>
            <person name="Kuo A."/>
            <person name="Hayes R.D."/>
            <person name="Haridas S."/>
            <person name="Andreopoulos B."/>
            <person name="Riley R."/>
            <person name="LaButti K."/>
            <person name="Pangilinan J."/>
            <person name="Lipzen A."/>
            <person name="Amirebrahimi M."/>
            <person name="Yan J."/>
            <person name="Adam C."/>
            <person name="Keymanesh K."/>
            <person name="Ng V."/>
            <person name="Louie K."/>
            <person name="Northen T."/>
            <person name="Drula E."/>
            <person name="Henrissat B."/>
            <person name="Hsieh H.M."/>
            <person name="Youens-Clark K."/>
            <person name="Lutzoni F."/>
            <person name="Miadlikowska J."/>
            <person name="Eastwood D.C."/>
            <person name="Hamelin R.C."/>
            <person name="Grigoriev I.V."/>
            <person name="U'Ren J.M."/>
        </authorList>
    </citation>
    <scope>NUCLEOTIDE SEQUENCE [LARGE SCALE GENOMIC DNA]</scope>
    <source>
        <strain evidence="1 2">CBS 119005</strain>
    </source>
</reference>
<name>A0ACB9YJQ4_9PEZI</name>
<gene>
    <name evidence="1" type="ORF">F4820DRAFT_176411</name>
</gene>